<evidence type="ECO:0000313" key="4">
    <source>
        <dbReference type="Proteomes" id="UP000249700"/>
    </source>
</evidence>
<feature type="domain" description="PepSY" evidence="2">
    <location>
        <begin position="11"/>
        <end position="93"/>
    </location>
</feature>
<evidence type="ECO:0000256" key="1">
    <source>
        <dbReference type="SAM" id="SignalP"/>
    </source>
</evidence>
<dbReference type="InterPro" id="IPR025711">
    <property type="entry name" value="PepSY"/>
</dbReference>
<comment type="caution">
    <text evidence="3">The sequence shown here is derived from an EMBL/GenBank/DDBJ whole genome shotgun (WGS) entry which is preliminary data.</text>
</comment>
<dbReference type="EMBL" id="QLSX01000005">
    <property type="protein sequence ID" value="RAR61437.1"/>
    <property type="molecule type" value="Genomic_DNA"/>
</dbReference>
<gene>
    <name evidence="3" type="ORF">BCL93_10534</name>
</gene>
<keyword evidence="1" id="KW-0732">Signal</keyword>
<protein>
    <recommendedName>
        <fullName evidence="2">PepSY domain-containing protein</fullName>
    </recommendedName>
</protein>
<proteinExistence type="predicted"/>
<reference evidence="3 4" key="1">
    <citation type="submission" date="2018-06" db="EMBL/GenBank/DDBJ databases">
        <title>Comparative analysis of microorganisms from saline springs in Andes Mountain Range, Colombia.</title>
        <authorList>
            <person name="Rubin E."/>
        </authorList>
    </citation>
    <scope>NUCLEOTIDE SEQUENCE [LARGE SCALE GENOMIC DNA]</scope>
    <source>
        <strain evidence="3 4">USBA-857</strain>
    </source>
</reference>
<sequence length="96" mass="10598">MISKKTVVIAATALMAMMMFSSSALASPQCTDKPESKWLSEKAMKSKIKQMGYGEIKIFRKTASGCYEIYGYTGDGHRAEVYFNPIDGSVVEKNVD</sequence>
<organism evidence="3 4">
    <name type="scientific">Onishia taeanensis</name>
    <dbReference type="NCBI Taxonomy" id="284577"/>
    <lineage>
        <taxon>Bacteria</taxon>
        <taxon>Pseudomonadati</taxon>
        <taxon>Pseudomonadota</taxon>
        <taxon>Gammaproteobacteria</taxon>
        <taxon>Oceanospirillales</taxon>
        <taxon>Halomonadaceae</taxon>
        <taxon>Onishia</taxon>
    </lineage>
</organism>
<dbReference type="Pfam" id="PF13670">
    <property type="entry name" value="PepSY_2"/>
    <property type="match status" value="1"/>
</dbReference>
<dbReference type="AlphaFoldDB" id="A0A328XVX3"/>
<dbReference type="OrthoDB" id="5625293at2"/>
<accession>A0A328XVX3</accession>
<feature type="chain" id="PRO_5016309670" description="PepSY domain-containing protein" evidence="1">
    <location>
        <begin position="27"/>
        <end position="96"/>
    </location>
</feature>
<evidence type="ECO:0000259" key="2">
    <source>
        <dbReference type="Pfam" id="PF13670"/>
    </source>
</evidence>
<feature type="signal peptide" evidence="1">
    <location>
        <begin position="1"/>
        <end position="26"/>
    </location>
</feature>
<name>A0A328XVX3_9GAMM</name>
<evidence type="ECO:0000313" key="3">
    <source>
        <dbReference type="EMBL" id="RAR61437.1"/>
    </source>
</evidence>
<dbReference type="Proteomes" id="UP000249700">
    <property type="component" value="Unassembled WGS sequence"/>
</dbReference>